<dbReference type="EMBL" id="CM016559">
    <property type="protein sequence ID" value="TKW02442.1"/>
    <property type="molecule type" value="Genomic_DNA"/>
</dbReference>
<accession>A0A4U6TKY8</accession>
<keyword evidence="1" id="KW-0175">Coiled coil</keyword>
<evidence type="ECO:0000256" key="1">
    <source>
        <dbReference type="SAM" id="Coils"/>
    </source>
</evidence>
<dbReference type="AlphaFoldDB" id="A0A4U6TKY8"/>
<proteinExistence type="predicted"/>
<protein>
    <recommendedName>
        <fullName evidence="4">RING-type E3 ubiquitin transferase</fullName>
    </recommendedName>
</protein>
<sequence>MSMLQDVIRSAEVPAAALGSRSAALSTSAGGSLAVVGVEKAKQATAPGATMGTIPHLAESTQRPVLSLPSDLEFQKAIDVFWSFQERSHQLEQECARLTEALRVHEVGAKSFAVERTDHAVLQQKLESRYKSLNKKYQDLKKQEAAARSQVLDWRNAHDRVADEAEHLRAALTEAQAACEHQRD</sequence>
<evidence type="ECO:0000313" key="2">
    <source>
        <dbReference type="EMBL" id="TKW02442.1"/>
    </source>
</evidence>
<organism evidence="2 3">
    <name type="scientific">Setaria viridis</name>
    <name type="common">Green bristlegrass</name>
    <name type="synonym">Setaria italica subsp. viridis</name>
    <dbReference type="NCBI Taxonomy" id="4556"/>
    <lineage>
        <taxon>Eukaryota</taxon>
        <taxon>Viridiplantae</taxon>
        <taxon>Streptophyta</taxon>
        <taxon>Embryophyta</taxon>
        <taxon>Tracheophyta</taxon>
        <taxon>Spermatophyta</taxon>
        <taxon>Magnoliopsida</taxon>
        <taxon>Liliopsida</taxon>
        <taxon>Poales</taxon>
        <taxon>Poaceae</taxon>
        <taxon>PACMAD clade</taxon>
        <taxon>Panicoideae</taxon>
        <taxon>Panicodae</taxon>
        <taxon>Paniceae</taxon>
        <taxon>Cenchrinae</taxon>
        <taxon>Setaria</taxon>
    </lineage>
</organism>
<keyword evidence="3" id="KW-1185">Reference proteome</keyword>
<reference evidence="2" key="1">
    <citation type="submission" date="2019-03" db="EMBL/GenBank/DDBJ databases">
        <title>WGS assembly of Setaria viridis.</title>
        <authorList>
            <person name="Huang P."/>
            <person name="Jenkins J."/>
            <person name="Grimwood J."/>
            <person name="Barry K."/>
            <person name="Healey A."/>
            <person name="Mamidi S."/>
            <person name="Sreedasyam A."/>
            <person name="Shu S."/>
            <person name="Feldman M."/>
            <person name="Wu J."/>
            <person name="Yu Y."/>
            <person name="Chen C."/>
            <person name="Johnson J."/>
            <person name="Rokhsar D."/>
            <person name="Baxter I."/>
            <person name="Schmutz J."/>
            <person name="Brutnell T."/>
            <person name="Kellogg E."/>
        </authorList>
    </citation>
    <scope>NUCLEOTIDE SEQUENCE [LARGE SCALE GENOMIC DNA]</scope>
</reference>
<gene>
    <name evidence="2" type="ORF">SEVIR_8G245140v2</name>
</gene>
<dbReference type="Gramene" id="TKW02442">
    <property type="protein sequence ID" value="TKW02442"/>
    <property type="gene ID" value="SEVIR_8G245140v2"/>
</dbReference>
<dbReference type="Proteomes" id="UP000298652">
    <property type="component" value="Chromosome 8"/>
</dbReference>
<feature type="coiled-coil region" evidence="1">
    <location>
        <begin position="123"/>
        <end position="178"/>
    </location>
</feature>
<evidence type="ECO:0008006" key="4">
    <source>
        <dbReference type="Google" id="ProtNLM"/>
    </source>
</evidence>
<evidence type="ECO:0000313" key="3">
    <source>
        <dbReference type="Proteomes" id="UP000298652"/>
    </source>
</evidence>
<name>A0A4U6TKY8_SETVI</name>